<keyword evidence="6 9" id="KW-0539">Nucleus</keyword>
<comment type="catalytic activity">
    <reaction evidence="8 9">
        <text>O-phospho-L-threonyl-[protein] + H2O = L-threonyl-[protein] + phosphate</text>
        <dbReference type="Rhea" id="RHEA:47004"/>
        <dbReference type="Rhea" id="RHEA-COMP:11060"/>
        <dbReference type="Rhea" id="RHEA-COMP:11605"/>
        <dbReference type="ChEBI" id="CHEBI:15377"/>
        <dbReference type="ChEBI" id="CHEBI:30013"/>
        <dbReference type="ChEBI" id="CHEBI:43474"/>
        <dbReference type="ChEBI" id="CHEBI:61977"/>
        <dbReference type="EC" id="3.1.3.16"/>
    </reaction>
</comment>
<comment type="caution">
    <text evidence="10">The sequence shown here is derived from an EMBL/GenBank/DDBJ whole genome shotgun (WGS) entry which is preliminary data.</text>
</comment>
<dbReference type="GO" id="GO:0005634">
    <property type="term" value="C:nucleus"/>
    <property type="evidence" value="ECO:0007669"/>
    <property type="project" value="UniProtKB-SubCell"/>
</dbReference>
<keyword evidence="4 9" id="KW-0378">Hydrolase</keyword>
<evidence type="ECO:0000256" key="4">
    <source>
        <dbReference type="ARBA" id="ARBA00022801"/>
    </source>
</evidence>
<protein>
    <recommendedName>
        <fullName evidence="9">RNA polymerase II subunit A C-terminal domain phosphatase SSU72</fullName>
        <shortName evidence="9">CTD phosphatase SSU72</shortName>
        <ecNumber evidence="9">3.1.3.16</ecNumber>
    </recommendedName>
</protein>
<evidence type="ECO:0000256" key="7">
    <source>
        <dbReference type="ARBA" id="ARBA00047761"/>
    </source>
</evidence>
<keyword evidence="3 9" id="KW-0507">mRNA processing</keyword>
<organism evidence="10 11">
    <name type="scientific">Trichostrongylus colubriformis</name>
    <name type="common">Black scour worm</name>
    <dbReference type="NCBI Taxonomy" id="6319"/>
    <lineage>
        <taxon>Eukaryota</taxon>
        <taxon>Metazoa</taxon>
        <taxon>Ecdysozoa</taxon>
        <taxon>Nematoda</taxon>
        <taxon>Chromadorea</taxon>
        <taxon>Rhabditida</taxon>
        <taxon>Rhabditina</taxon>
        <taxon>Rhabditomorpha</taxon>
        <taxon>Strongyloidea</taxon>
        <taxon>Trichostrongylidae</taxon>
        <taxon>Trichostrongylus</taxon>
    </lineage>
</organism>
<comment type="function">
    <text evidence="9">Protein phosphatase that catalyzes the dephosphorylation of the C-terminal domain of RNA polymerase II. Plays a role in RNA processing and termination.</text>
</comment>
<evidence type="ECO:0000313" key="11">
    <source>
        <dbReference type="Proteomes" id="UP001331761"/>
    </source>
</evidence>
<comment type="similarity">
    <text evidence="2 9">Belongs to the SSU72 phosphatase family.</text>
</comment>
<reference evidence="10 11" key="1">
    <citation type="submission" date="2019-10" db="EMBL/GenBank/DDBJ databases">
        <title>Assembly and Annotation for the nematode Trichostrongylus colubriformis.</title>
        <authorList>
            <person name="Martin J."/>
        </authorList>
    </citation>
    <scope>NUCLEOTIDE SEQUENCE [LARGE SCALE GENOMIC DNA]</scope>
    <source>
        <strain evidence="10">G859</strain>
        <tissue evidence="10">Whole worm</tissue>
    </source>
</reference>
<dbReference type="PANTHER" id="PTHR20383">
    <property type="entry name" value="RNA POLYMERASE II SUBUNIT A C-TERMINAL DOMAIN PHOSPHATASE"/>
    <property type="match status" value="1"/>
</dbReference>
<dbReference type="EMBL" id="WIXE01003082">
    <property type="protein sequence ID" value="KAK5984268.1"/>
    <property type="molecule type" value="Genomic_DNA"/>
</dbReference>
<dbReference type="AlphaFoldDB" id="A0AAN8G9R1"/>
<dbReference type="FunFam" id="3.40.50.2300:FF:000066">
    <property type="entry name" value="RNA polymerase II subunit A C-terminal domain phosphatase SSU72"/>
    <property type="match status" value="1"/>
</dbReference>
<comment type="catalytic activity">
    <reaction evidence="7 9">
        <text>O-phospho-L-seryl-[protein] + H2O = L-seryl-[protein] + phosphate</text>
        <dbReference type="Rhea" id="RHEA:20629"/>
        <dbReference type="Rhea" id="RHEA-COMP:9863"/>
        <dbReference type="Rhea" id="RHEA-COMP:11604"/>
        <dbReference type="ChEBI" id="CHEBI:15377"/>
        <dbReference type="ChEBI" id="CHEBI:29999"/>
        <dbReference type="ChEBI" id="CHEBI:43474"/>
        <dbReference type="ChEBI" id="CHEBI:83421"/>
        <dbReference type="EC" id="3.1.3.16"/>
    </reaction>
</comment>
<dbReference type="InterPro" id="IPR006811">
    <property type="entry name" value="RNA_pol_II_suA"/>
</dbReference>
<accession>A0AAN8G9R1</accession>
<dbReference type="FunFam" id="3.40.50.2300:FF:000039">
    <property type="entry name" value="RNA polymerase II subunit A C-terminal domain phosphatase"/>
    <property type="match status" value="1"/>
</dbReference>
<evidence type="ECO:0000313" key="10">
    <source>
        <dbReference type="EMBL" id="KAK5984268.1"/>
    </source>
</evidence>
<name>A0AAN8G9R1_TRICO</name>
<evidence type="ECO:0000256" key="1">
    <source>
        <dbReference type="ARBA" id="ARBA00004123"/>
    </source>
</evidence>
<evidence type="ECO:0000256" key="2">
    <source>
        <dbReference type="ARBA" id="ARBA00008978"/>
    </source>
</evidence>
<dbReference type="GO" id="GO:0008420">
    <property type="term" value="F:RNA polymerase II CTD heptapeptide repeat phosphatase activity"/>
    <property type="evidence" value="ECO:0007669"/>
    <property type="project" value="UniProtKB-ARBA"/>
</dbReference>
<evidence type="ECO:0000256" key="8">
    <source>
        <dbReference type="ARBA" id="ARBA00048336"/>
    </source>
</evidence>
<comment type="subcellular location">
    <subcellularLocation>
        <location evidence="1 9">Nucleus</location>
    </subcellularLocation>
</comment>
<keyword evidence="11" id="KW-1185">Reference proteome</keyword>
<evidence type="ECO:0000256" key="9">
    <source>
        <dbReference type="RuleBase" id="RU369031"/>
    </source>
</evidence>
<evidence type="ECO:0000256" key="6">
    <source>
        <dbReference type="ARBA" id="ARBA00023242"/>
    </source>
</evidence>
<keyword evidence="5 9" id="KW-0904">Protein phosphatase</keyword>
<dbReference type="Pfam" id="PF04722">
    <property type="entry name" value="Ssu72"/>
    <property type="match status" value="1"/>
</dbReference>
<gene>
    <name evidence="10" type="ORF">GCK32_001246</name>
</gene>
<dbReference type="EC" id="3.1.3.16" evidence="9"/>
<dbReference type="Gene3D" id="3.40.50.2300">
    <property type="match status" value="2"/>
</dbReference>
<evidence type="ECO:0000256" key="5">
    <source>
        <dbReference type="ARBA" id="ARBA00022912"/>
    </source>
</evidence>
<dbReference type="GO" id="GO:0031124">
    <property type="term" value="P:mRNA 3'-end processing"/>
    <property type="evidence" value="ECO:0007669"/>
    <property type="project" value="UniProtKB-ARBA"/>
</dbReference>
<dbReference type="Proteomes" id="UP001331761">
    <property type="component" value="Unassembled WGS sequence"/>
</dbReference>
<evidence type="ECO:0000256" key="3">
    <source>
        <dbReference type="ARBA" id="ARBA00022664"/>
    </source>
</evidence>
<sequence>MHTVRPMDLFIKFLNSSRKDVGESSCIEKNRNGGRELLTTKNLRMDLNKLKFAVSCSSNMNRSMEAHSFMQKRGFNIESYGSGNQVKLPGTAIDKPNCYEFGKTTYEFIYNDLKAKDSAYYTQNGLLNMLDRNRRIKPSPQKFQHEDKEFDVIICLEERVYDQVVDHLHTRPTTSGNPAHVINIDIEDNPEEATIGAWLVCELCGKLDECDDLDNEIDEILADFEAKNQKRNILHTICFY</sequence>
<proteinExistence type="inferred from homology"/>